<protein>
    <recommendedName>
        <fullName evidence="3">Tetratricopeptide repeat protein</fullName>
    </recommendedName>
</protein>
<dbReference type="AlphaFoldDB" id="A0A839UJP2"/>
<name>A0A839UJP2_9GAMM</name>
<reference evidence="1 2" key="1">
    <citation type="submission" date="2020-08" db="EMBL/GenBank/DDBJ databases">
        <title>Genomic Encyclopedia of Type Strains, Phase III (KMG-III): the genomes of soil and plant-associated and newly described type strains.</title>
        <authorList>
            <person name="Whitman W."/>
        </authorList>
    </citation>
    <scope>NUCLEOTIDE SEQUENCE [LARGE SCALE GENOMIC DNA]</scope>
    <source>
        <strain evidence="1 2">CECT 8571</strain>
    </source>
</reference>
<proteinExistence type="predicted"/>
<keyword evidence="2" id="KW-1185">Reference proteome</keyword>
<evidence type="ECO:0008006" key="3">
    <source>
        <dbReference type="Google" id="ProtNLM"/>
    </source>
</evidence>
<gene>
    <name evidence="1" type="ORF">FHS30_001256</name>
</gene>
<dbReference type="RefSeq" id="WP_183909477.1">
    <property type="nucleotide sequence ID" value="NZ_JACHXZ010000002.1"/>
</dbReference>
<accession>A0A839UJP2</accession>
<evidence type="ECO:0000313" key="2">
    <source>
        <dbReference type="Proteomes" id="UP000559987"/>
    </source>
</evidence>
<comment type="caution">
    <text evidence="1">The sequence shown here is derived from an EMBL/GenBank/DDBJ whole genome shotgun (WGS) entry which is preliminary data.</text>
</comment>
<sequence length="308" mass="34318">MLSVYTQSQRRSAHGHPLPAQAASKQAIAPTLCLLFLLNVYAPALNAAELAPEFEADRLLLATEQALSANAYTPAQGYLNEITKLGVKPPNEYYYFLGRVLANQSQYDDAVKNFTRYVNNAGKKARFYHESLTAITELEQHQHASAPTNHQSQRLQWGGVIDGQTDEQYTQRLLKLYKTQQDITALSRHINSLLKFYALPNSANSTIEPSGYYQLNVRGSRIATVLLQDPDANTEQRAAKITGYQFSVYGINPYMKATCGKSLEVGQACWFNKPESSEPWLVLQANLVGATELEKALSVLIKTIQRNS</sequence>
<dbReference type="Proteomes" id="UP000559987">
    <property type="component" value="Unassembled WGS sequence"/>
</dbReference>
<dbReference type="EMBL" id="JACHXZ010000002">
    <property type="protein sequence ID" value="MBB3168072.1"/>
    <property type="molecule type" value="Genomic_DNA"/>
</dbReference>
<evidence type="ECO:0000313" key="1">
    <source>
        <dbReference type="EMBL" id="MBB3168072.1"/>
    </source>
</evidence>
<organism evidence="1 2">
    <name type="scientific">Simiduia aestuariiviva</name>
    <dbReference type="NCBI Taxonomy" id="1510459"/>
    <lineage>
        <taxon>Bacteria</taxon>
        <taxon>Pseudomonadati</taxon>
        <taxon>Pseudomonadota</taxon>
        <taxon>Gammaproteobacteria</taxon>
        <taxon>Cellvibrionales</taxon>
        <taxon>Cellvibrionaceae</taxon>
        <taxon>Simiduia</taxon>
    </lineage>
</organism>